<dbReference type="Pfam" id="PF01169">
    <property type="entry name" value="GDT1"/>
    <property type="match status" value="2"/>
</dbReference>
<dbReference type="EMBL" id="LAZR01007750">
    <property type="protein sequence ID" value="KKM83201.1"/>
    <property type="molecule type" value="Genomic_DNA"/>
</dbReference>
<dbReference type="GO" id="GO:0046873">
    <property type="term" value="F:metal ion transmembrane transporter activity"/>
    <property type="evidence" value="ECO:0007669"/>
    <property type="project" value="InterPro"/>
</dbReference>
<dbReference type="PANTHER" id="PTHR12608:SF1">
    <property type="entry name" value="TRANSMEMBRANE PROTEIN 165"/>
    <property type="match status" value="1"/>
</dbReference>
<dbReference type="InterPro" id="IPR001727">
    <property type="entry name" value="GDT1-like"/>
</dbReference>
<dbReference type="AlphaFoldDB" id="A0A0F9L754"/>
<gene>
    <name evidence="7" type="ORF">LCGC14_1311820</name>
</gene>
<comment type="subcellular location">
    <subcellularLocation>
        <location evidence="1">Membrane</location>
        <topology evidence="1">Multi-pass membrane protein</topology>
    </subcellularLocation>
</comment>
<evidence type="ECO:0000256" key="3">
    <source>
        <dbReference type="ARBA" id="ARBA00022692"/>
    </source>
</evidence>
<organism evidence="7">
    <name type="scientific">marine sediment metagenome</name>
    <dbReference type="NCBI Taxonomy" id="412755"/>
    <lineage>
        <taxon>unclassified sequences</taxon>
        <taxon>metagenomes</taxon>
        <taxon>ecological metagenomes</taxon>
    </lineage>
</organism>
<evidence type="ECO:0000256" key="4">
    <source>
        <dbReference type="ARBA" id="ARBA00022989"/>
    </source>
</evidence>
<dbReference type="PANTHER" id="PTHR12608">
    <property type="entry name" value="TRANSMEMBRANE PROTEIN HTP-1 RELATED"/>
    <property type="match status" value="1"/>
</dbReference>
<evidence type="ECO:0000313" key="7">
    <source>
        <dbReference type="EMBL" id="KKM83201.1"/>
    </source>
</evidence>
<evidence type="ECO:0000256" key="1">
    <source>
        <dbReference type="ARBA" id="ARBA00004141"/>
    </source>
</evidence>
<feature type="transmembrane region" description="Helical" evidence="6">
    <location>
        <begin position="67"/>
        <end position="86"/>
    </location>
</feature>
<feature type="transmembrane region" description="Helical" evidence="6">
    <location>
        <begin position="164"/>
        <end position="186"/>
    </location>
</feature>
<feature type="transmembrane region" description="Helical" evidence="6">
    <location>
        <begin position="6"/>
        <end position="27"/>
    </location>
</feature>
<name>A0A0F9L754_9ZZZZ</name>
<feature type="transmembrane region" description="Helical" evidence="6">
    <location>
        <begin position="39"/>
        <end position="61"/>
    </location>
</feature>
<comment type="similarity">
    <text evidence="2">Belongs to the GDT1 family.</text>
</comment>
<keyword evidence="3 6" id="KW-0812">Transmembrane</keyword>
<keyword evidence="4 6" id="KW-1133">Transmembrane helix</keyword>
<evidence type="ECO:0000256" key="5">
    <source>
        <dbReference type="ARBA" id="ARBA00023136"/>
    </source>
</evidence>
<evidence type="ECO:0000256" key="2">
    <source>
        <dbReference type="ARBA" id="ARBA00009190"/>
    </source>
</evidence>
<comment type="caution">
    <text evidence="7">The sequence shown here is derived from an EMBL/GenBank/DDBJ whole genome shotgun (WGS) entry which is preliminary data.</text>
</comment>
<accession>A0A0F9L754</accession>
<evidence type="ECO:0000256" key="6">
    <source>
        <dbReference type="SAM" id="Phobius"/>
    </source>
</evidence>
<sequence>MDWNILLITFGILFLGELGDKTQLIVFNLTLEHEKSYKVGIGATLGFALIVSLGVIIGTFIAQLVDLSIITLLSGILFLVIGLFGLPKIKKYYHERQEKKVNNKIIDNSSGKKDSNEILTSKLSKLKSNAYFAGFLFIFIMELGDKTQLLTISLTSSFSSPLEVWIGSFLALITLAWMGVFLGAIIAKKVPKLYLALLSTTIFISIGSITIIIYFV</sequence>
<protein>
    <recommendedName>
        <fullName evidence="8">GDT1 family protein</fullName>
    </recommendedName>
</protein>
<proteinExistence type="inferred from homology"/>
<keyword evidence="5 6" id="KW-0472">Membrane</keyword>
<reference evidence="7" key="1">
    <citation type="journal article" date="2015" name="Nature">
        <title>Complex archaea that bridge the gap between prokaryotes and eukaryotes.</title>
        <authorList>
            <person name="Spang A."/>
            <person name="Saw J.H."/>
            <person name="Jorgensen S.L."/>
            <person name="Zaremba-Niedzwiedzka K."/>
            <person name="Martijn J."/>
            <person name="Lind A.E."/>
            <person name="van Eijk R."/>
            <person name="Schleper C."/>
            <person name="Guy L."/>
            <person name="Ettema T.J."/>
        </authorList>
    </citation>
    <scope>NUCLEOTIDE SEQUENCE</scope>
</reference>
<evidence type="ECO:0008006" key="8">
    <source>
        <dbReference type="Google" id="ProtNLM"/>
    </source>
</evidence>
<feature type="transmembrane region" description="Helical" evidence="6">
    <location>
        <begin position="193"/>
        <end position="215"/>
    </location>
</feature>
<dbReference type="GO" id="GO:0016020">
    <property type="term" value="C:membrane"/>
    <property type="evidence" value="ECO:0007669"/>
    <property type="project" value="UniProtKB-SubCell"/>
</dbReference>
<feature type="transmembrane region" description="Helical" evidence="6">
    <location>
        <begin position="128"/>
        <end position="144"/>
    </location>
</feature>